<sequence>VVGLTGGIATGKSTVSTLLKAQGIPVVDADIIAREVVEPGTPAFKKIVKVFGEENTILLEDGTLDRKKLGSIIFTDPSKRKQLNGIVHPAVRRAMFFAVLKNWVRGERICVLDVPLLIEGGLWRFVGEVVVVFCPTETQLSRLISRDNSSETDASSRLNSQMPITEKVSYANIVLDNSSTREELESQVSELITLLEKKAGWLWRLSWLIPPVGFVSALITLLWRNTRRSKMKVKRGD</sequence>
<protein>
    <submittedName>
        <fullName evidence="1">CoaE-domain-containing protein</fullName>
    </submittedName>
</protein>
<evidence type="ECO:0000313" key="1">
    <source>
        <dbReference type="EMBL" id="TFK63767.1"/>
    </source>
</evidence>
<feature type="non-terminal residue" evidence="1">
    <location>
        <position position="1"/>
    </location>
</feature>
<proteinExistence type="predicted"/>
<dbReference type="EMBL" id="ML208506">
    <property type="protein sequence ID" value="TFK63767.1"/>
    <property type="molecule type" value="Genomic_DNA"/>
</dbReference>
<gene>
    <name evidence="1" type="ORF">BDN72DRAFT_775536</name>
</gene>
<keyword evidence="2" id="KW-1185">Reference proteome</keyword>
<accession>A0ACD3ADE8</accession>
<name>A0ACD3ADE8_9AGAR</name>
<dbReference type="Proteomes" id="UP000308600">
    <property type="component" value="Unassembled WGS sequence"/>
</dbReference>
<evidence type="ECO:0000313" key="2">
    <source>
        <dbReference type="Proteomes" id="UP000308600"/>
    </source>
</evidence>
<organism evidence="1 2">
    <name type="scientific">Pluteus cervinus</name>
    <dbReference type="NCBI Taxonomy" id="181527"/>
    <lineage>
        <taxon>Eukaryota</taxon>
        <taxon>Fungi</taxon>
        <taxon>Dikarya</taxon>
        <taxon>Basidiomycota</taxon>
        <taxon>Agaricomycotina</taxon>
        <taxon>Agaricomycetes</taxon>
        <taxon>Agaricomycetidae</taxon>
        <taxon>Agaricales</taxon>
        <taxon>Pluteineae</taxon>
        <taxon>Pluteaceae</taxon>
        <taxon>Pluteus</taxon>
    </lineage>
</organism>
<reference evidence="1 2" key="1">
    <citation type="journal article" date="2019" name="Nat. Ecol. Evol.">
        <title>Megaphylogeny resolves global patterns of mushroom evolution.</title>
        <authorList>
            <person name="Varga T."/>
            <person name="Krizsan K."/>
            <person name="Foldi C."/>
            <person name="Dima B."/>
            <person name="Sanchez-Garcia M."/>
            <person name="Sanchez-Ramirez S."/>
            <person name="Szollosi G.J."/>
            <person name="Szarkandi J.G."/>
            <person name="Papp V."/>
            <person name="Albert L."/>
            <person name="Andreopoulos W."/>
            <person name="Angelini C."/>
            <person name="Antonin V."/>
            <person name="Barry K.W."/>
            <person name="Bougher N.L."/>
            <person name="Buchanan P."/>
            <person name="Buyck B."/>
            <person name="Bense V."/>
            <person name="Catcheside P."/>
            <person name="Chovatia M."/>
            <person name="Cooper J."/>
            <person name="Damon W."/>
            <person name="Desjardin D."/>
            <person name="Finy P."/>
            <person name="Geml J."/>
            <person name="Haridas S."/>
            <person name="Hughes K."/>
            <person name="Justo A."/>
            <person name="Karasinski D."/>
            <person name="Kautmanova I."/>
            <person name="Kiss B."/>
            <person name="Kocsube S."/>
            <person name="Kotiranta H."/>
            <person name="LaButti K.M."/>
            <person name="Lechner B.E."/>
            <person name="Liimatainen K."/>
            <person name="Lipzen A."/>
            <person name="Lukacs Z."/>
            <person name="Mihaltcheva S."/>
            <person name="Morgado L.N."/>
            <person name="Niskanen T."/>
            <person name="Noordeloos M.E."/>
            <person name="Ohm R.A."/>
            <person name="Ortiz-Santana B."/>
            <person name="Ovrebo C."/>
            <person name="Racz N."/>
            <person name="Riley R."/>
            <person name="Savchenko A."/>
            <person name="Shiryaev A."/>
            <person name="Soop K."/>
            <person name="Spirin V."/>
            <person name="Szebenyi C."/>
            <person name="Tomsovsky M."/>
            <person name="Tulloss R.E."/>
            <person name="Uehling J."/>
            <person name="Grigoriev I.V."/>
            <person name="Vagvolgyi C."/>
            <person name="Papp T."/>
            <person name="Martin F.M."/>
            <person name="Miettinen O."/>
            <person name="Hibbett D.S."/>
            <person name="Nagy L.G."/>
        </authorList>
    </citation>
    <scope>NUCLEOTIDE SEQUENCE [LARGE SCALE GENOMIC DNA]</scope>
    <source>
        <strain evidence="1 2">NL-1719</strain>
    </source>
</reference>